<keyword evidence="1" id="KW-1133">Transmembrane helix</keyword>
<dbReference type="OrthoDB" id="9810066at2"/>
<accession>A0A133ZND3</accession>
<dbReference type="PATRIC" id="fig|467210.3.peg.1610"/>
<dbReference type="PROSITE" id="PS51257">
    <property type="entry name" value="PROKAR_LIPOPROTEIN"/>
    <property type="match status" value="1"/>
</dbReference>
<keyword evidence="1" id="KW-0472">Membrane</keyword>
<sequence>MKTLKRILLGFVIIIAAAACLWFGRFKVEDICAHKKIADINAYMKTVDDIKVSDNVNVVAIGEAAHGCKDFQELKLSVLKKMVKDYDFRAFALEADYGECATINRYIQGGDGDIESIVKTFSFPIYHTKQMEELISWMREYNSTVSEGKKLRFYGFDMQNPETSYEFLKSYCTSKGLTSAEEFDKNLDCIEKGEVSVESAKAAIDFINSLKEKIGDIDVSNADDRDAVFELNTVRQSMETFTKSDESIYTLRDSDMAGNIETVLNIEKKIGSGKLVIAAHDGHIAKIGNGYTSMGAVLSNDLKDAYYSIGTDFWKVTDNIKNFQKKNRSIQSFISADPLAAQARFAKDKQYLLDFSDIKEGDSLYSLINSPLRMGTLGEGYTWMMRIVQSSYRPKAIPSGLYNAMIFVYEGSPIEIVN</sequence>
<dbReference type="SUPFAM" id="SSF159501">
    <property type="entry name" value="EreA/ChaN-like"/>
    <property type="match status" value="1"/>
</dbReference>
<dbReference type="CDD" id="cd14728">
    <property type="entry name" value="Ere-like"/>
    <property type="match status" value="1"/>
</dbReference>
<protein>
    <submittedName>
        <fullName evidence="2">Erythromycin esterase</fullName>
    </submittedName>
</protein>
<name>A0A133ZND3_9FIRM</name>
<gene>
    <name evidence="2" type="ORF">HMPREF1866_01624</name>
</gene>
<dbReference type="Gene3D" id="3.30.1870.10">
    <property type="entry name" value="EreA-like, domain 2"/>
    <property type="match status" value="1"/>
</dbReference>
<dbReference type="RefSeq" id="WP_060931345.1">
    <property type="nucleotide sequence ID" value="NZ_KQ959831.1"/>
</dbReference>
<dbReference type="Gene3D" id="1.20.1440.30">
    <property type="entry name" value="Biosynthetic Protein domain"/>
    <property type="match status" value="1"/>
</dbReference>
<reference evidence="3" key="1">
    <citation type="submission" date="2016-01" db="EMBL/GenBank/DDBJ databases">
        <authorList>
            <person name="Mitreva M."/>
            <person name="Pepin K.H."/>
            <person name="Mihindukulasuriya K.A."/>
            <person name="Fulton R."/>
            <person name="Fronick C."/>
            <person name="O'Laughlin M."/>
            <person name="Miner T."/>
            <person name="Herter B."/>
            <person name="Rosa B.A."/>
            <person name="Cordes M."/>
            <person name="Tomlinson C."/>
            <person name="Wollam A."/>
            <person name="Palsikar V.B."/>
            <person name="Mardis E.R."/>
            <person name="Wilson R.K."/>
        </authorList>
    </citation>
    <scope>NUCLEOTIDE SEQUENCE [LARGE SCALE GENOMIC DNA]</scope>
    <source>
        <strain evidence="3">DNF00896</strain>
    </source>
</reference>
<dbReference type="STRING" id="467210.HMPREF1866_01624"/>
<dbReference type="Pfam" id="PF05139">
    <property type="entry name" value="Erythro_esteras"/>
    <property type="match status" value="1"/>
</dbReference>
<dbReference type="GO" id="GO:0046677">
    <property type="term" value="P:response to antibiotic"/>
    <property type="evidence" value="ECO:0007669"/>
    <property type="project" value="InterPro"/>
</dbReference>
<keyword evidence="3" id="KW-1185">Reference proteome</keyword>
<dbReference type="EMBL" id="LSDA01000096">
    <property type="protein sequence ID" value="KXB56949.1"/>
    <property type="molecule type" value="Genomic_DNA"/>
</dbReference>
<dbReference type="AlphaFoldDB" id="A0A133ZND3"/>
<evidence type="ECO:0000313" key="2">
    <source>
        <dbReference type="EMBL" id="KXB56949.1"/>
    </source>
</evidence>
<dbReference type="PANTHER" id="PTHR31299">
    <property type="entry name" value="ESTERASE, PUTATIVE (AFU_ORTHOLOGUE AFUA_1G05850)-RELATED"/>
    <property type="match status" value="1"/>
</dbReference>
<dbReference type="Gene3D" id="3.40.1660.10">
    <property type="entry name" value="EreA-like (biosynthetic domain)"/>
    <property type="match status" value="1"/>
</dbReference>
<dbReference type="PANTHER" id="PTHR31299:SF0">
    <property type="entry name" value="ESTERASE, PUTATIVE (AFU_ORTHOLOGUE AFUA_1G05850)-RELATED"/>
    <property type="match status" value="1"/>
</dbReference>
<evidence type="ECO:0000256" key="1">
    <source>
        <dbReference type="SAM" id="Phobius"/>
    </source>
</evidence>
<keyword evidence="1" id="KW-0812">Transmembrane</keyword>
<dbReference type="Proteomes" id="UP000070394">
    <property type="component" value="Unassembled WGS sequence"/>
</dbReference>
<proteinExistence type="predicted"/>
<comment type="caution">
    <text evidence="2">The sequence shown here is derived from an EMBL/GenBank/DDBJ whole genome shotgun (WGS) entry which is preliminary data.</text>
</comment>
<organism evidence="2 3">
    <name type="scientific">Lachnoanaerobaculum saburreum</name>
    <dbReference type="NCBI Taxonomy" id="467210"/>
    <lineage>
        <taxon>Bacteria</taxon>
        <taxon>Bacillati</taxon>
        <taxon>Bacillota</taxon>
        <taxon>Clostridia</taxon>
        <taxon>Lachnospirales</taxon>
        <taxon>Lachnospiraceae</taxon>
        <taxon>Lachnoanaerobaculum</taxon>
    </lineage>
</organism>
<evidence type="ECO:0000313" key="3">
    <source>
        <dbReference type="Proteomes" id="UP000070394"/>
    </source>
</evidence>
<dbReference type="InterPro" id="IPR007815">
    <property type="entry name" value="Emycin_Estase"/>
</dbReference>
<dbReference type="InterPro" id="IPR052036">
    <property type="entry name" value="Hydrolase/PRTase-associated"/>
</dbReference>
<feature type="transmembrane region" description="Helical" evidence="1">
    <location>
        <begin position="7"/>
        <end position="24"/>
    </location>
</feature>